<dbReference type="EMBL" id="WNTK01001237">
    <property type="protein sequence ID" value="KAG9467696.1"/>
    <property type="molecule type" value="Genomic_DNA"/>
</dbReference>
<name>A0A8J6EEM7_ELECQ</name>
<dbReference type="OrthoDB" id="9892686at2759"/>
<dbReference type="GO" id="GO:0006355">
    <property type="term" value="P:regulation of DNA-templated transcription"/>
    <property type="evidence" value="ECO:0007669"/>
    <property type="project" value="InterPro"/>
</dbReference>
<dbReference type="Pfam" id="PF01352">
    <property type="entry name" value="KRAB"/>
    <property type="match status" value="1"/>
</dbReference>
<dbReference type="InterPro" id="IPR036051">
    <property type="entry name" value="KRAB_dom_sf"/>
</dbReference>
<dbReference type="Gene3D" id="6.10.140.140">
    <property type="match status" value="1"/>
</dbReference>
<dbReference type="InterPro" id="IPR001909">
    <property type="entry name" value="KRAB"/>
</dbReference>
<reference evidence="2" key="1">
    <citation type="thesis" date="2020" institute="ProQuest LLC" country="789 East Eisenhower Parkway, Ann Arbor, MI, USA">
        <title>Comparative Genomics and Chromosome Evolution.</title>
        <authorList>
            <person name="Mudd A.B."/>
        </authorList>
    </citation>
    <scope>NUCLEOTIDE SEQUENCE</scope>
    <source>
        <strain evidence="2">HN-11 Male</strain>
        <tissue evidence="2">Kidney and liver</tissue>
    </source>
</reference>
<proteinExistence type="predicted"/>
<organism evidence="2 3">
    <name type="scientific">Eleutherodactylus coqui</name>
    <name type="common">Puerto Rican coqui</name>
    <dbReference type="NCBI Taxonomy" id="57060"/>
    <lineage>
        <taxon>Eukaryota</taxon>
        <taxon>Metazoa</taxon>
        <taxon>Chordata</taxon>
        <taxon>Craniata</taxon>
        <taxon>Vertebrata</taxon>
        <taxon>Euteleostomi</taxon>
        <taxon>Amphibia</taxon>
        <taxon>Batrachia</taxon>
        <taxon>Anura</taxon>
        <taxon>Neobatrachia</taxon>
        <taxon>Hyloidea</taxon>
        <taxon>Eleutherodactylidae</taxon>
        <taxon>Eleutherodactylinae</taxon>
        <taxon>Eleutherodactylus</taxon>
        <taxon>Eleutherodactylus</taxon>
    </lineage>
</organism>
<dbReference type="CDD" id="cd07765">
    <property type="entry name" value="KRAB_A-box"/>
    <property type="match status" value="1"/>
</dbReference>
<dbReference type="PROSITE" id="PS50805">
    <property type="entry name" value="KRAB"/>
    <property type="match status" value="1"/>
</dbReference>
<gene>
    <name evidence="2" type="ORF">GDO78_014459</name>
</gene>
<accession>A0A8J6EEM7</accession>
<dbReference type="SMART" id="SM00349">
    <property type="entry name" value="KRAB"/>
    <property type="match status" value="1"/>
</dbReference>
<evidence type="ECO:0000313" key="2">
    <source>
        <dbReference type="EMBL" id="KAG9467696.1"/>
    </source>
</evidence>
<keyword evidence="3" id="KW-1185">Reference proteome</keyword>
<dbReference type="PANTHER" id="PTHR23232">
    <property type="entry name" value="KRAB DOMAIN C2H2 ZINC FINGER"/>
    <property type="match status" value="1"/>
</dbReference>
<dbReference type="SUPFAM" id="SSF109640">
    <property type="entry name" value="KRAB domain (Kruppel-associated box)"/>
    <property type="match status" value="1"/>
</dbReference>
<dbReference type="InterPro" id="IPR050169">
    <property type="entry name" value="Krueppel_C2H2_ZnF"/>
</dbReference>
<sequence length="124" mass="14322">MDAADKFVNCTSGVYNLTGEVQSTFDEVAIYFSKEEWDCLNDEEKELYREVMMENYQTLLSLDIKNSTFSKSRLMIITCECNLLASYRILLGYANEKAELFPMHHLVLCATWRGISTKPPFIIL</sequence>
<dbReference type="Proteomes" id="UP000770717">
    <property type="component" value="Unassembled WGS sequence"/>
</dbReference>
<evidence type="ECO:0000259" key="1">
    <source>
        <dbReference type="PROSITE" id="PS50805"/>
    </source>
</evidence>
<dbReference type="AlphaFoldDB" id="A0A8J6EEM7"/>
<dbReference type="PANTHER" id="PTHR23232:SF167">
    <property type="entry name" value="ZINC FINGER PROTEIN 69"/>
    <property type="match status" value="1"/>
</dbReference>
<feature type="domain" description="KRAB" evidence="1">
    <location>
        <begin position="23"/>
        <end position="99"/>
    </location>
</feature>
<evidence type="ECO:0000313" key="3">
    <source>
        <dbReference type="Proteomes" id="UP000770717"/>
    </source>
</evidence>
<protein>
    <recommendedName>
        <fullName evidence="1">KRAB domain-containing protein</fullName>
    </recommendedName>
</protein>
<comment type="caution">
    <text evidence="2">The sequence shown here is derived from an EMBL/GenBank/DDBJ whole genome shotgun (WGS) entry which is preliminary data.</text>
</comment>